<dbReference type="PANTHER" id="PTHR11102:SF160">
    <property type="entry name" value="ERAD-ASSOCIATED E3 UBIQUITIN-PROTEIN LIGASE COMPONENT HRD3"/>
    <property type="match status" value="1"/>
</dbReference>
<protein>
    <submittedName>
        <fullName evidence="3">Predicted protein</fullName>
    </submittedName>
</protein>
<dbReference type="SUPFAM" id="SSF81901">
    <property type="entry name" value="HCP-like"/>
    <property type="match status" value="1"/>
</dbReference>
<dbReference type="InterPro" id="IPR050767">
    <property type="entry name" value="Sel1_AlgK"/>
</dbReference>
<dbReference type="SMART" id="SM00671">
    <property type="entry name" value="SEL1"/>
    <property type="match status" value="3"/>
</dbReference>
<dbReference type="STRING" id="564608.C1N7J0"/>
<comment type="similarity">
    <text evidence="1">Belongs to the sel-1 family.</text>
</comment>
<dbReference type="OrthoDB" id="272077at2759"/>
<reference evidence="3 4" key="1">
    <citation type="journal article" date="2009" name="Science">
        <title>Green evolution and dynamic adaptations revealed by genomes of the marine picoeukaryotes Micromonas.</title>
        <authorList>
            <person name="Worden A.Z."/>
            <person name="Lee J.H."/>
            <person name="Mock T."/>
            <person name="Rouze P."/>
            <person name="Simmons M.P."/>
            <person name="Aerts A.L."/>
            <person name="Allen A.E."/>
            <person name="Cuvelier M.L."/>
            <person name="Derelle E."/>
            <person name="Everett M.V."/>
            <person name="Foulon E."/>
            <person name="Grimwood J."/>
            <person name="Gundlach H."/>
            <person name="Henrissat B."/>
            <person name="Napoli C."/>
            <person name="McDonald S.M."/>
            <person name="Parker M.S."/>
            <person name="Rombauts S."/>
            <person name="Salamov A."/>
            <person name="Von Dassow P."/>
            <person name="Badger J.H."/>
            <person name="Coutinho P.M."/>
            <person name="Demir E."/>
            <person name="Dubchak I."/>
            <person name="Gentemann C."/>
            <person name="Eikrem W."/>
            <person name="Gready J.E."/>
            <person name="John U."/>
            <person name="Lanier W."/>
            <person name="Lindquist E.A."/>
            <person name="Lucas S."/>
            <person name="Mayer K.F."/>
            <person name="Moreau H."/>
            <person name="Not F."/>
            <person name="Otillar R."/>
            <person name="Panaud O."/>
            <person name="Pangilinan J."/>
            <person name="Paulsen I."/>
            <person name="Piegu B."/>
            <person name="Poliakov A."/>
            <person name="Robbens S."/>
            <person name="Schmutz J."/>
            <person name="Toulza E."/>
            <person name="Wyss T."/>
            <person name="Zelensky A."/>
            <person name="Zhou K."/>
            <person name="Armbrust E.V."/>
            <person name="Bhattacharya D."/>
            <person name="Goodenough U.W."/>
            <person name="Van de Peer Y."/>
            <person name="Grigoriev I.V."/>
        </authorList>
    </citation>
    <scope>NUCLEOTIDE SEQUENCE [LARGE SCALE GENOMIC DNA]</scope>
    <source>
        <strain evidence="3 4">CCMP1545</strain>
    </source>
</reference>
<proteinExistence type="inferred from homology"/>
<dbReference type="InterPro" id="IPR011990">
    <property type="entry name" value="TPR-like_helical_dom_sf"/>
</dbReference>
<keyword evidence="4" id="KW-1185">Reference proteome</keyword>
<dbReference type="EMBL" id="GG663749">
    <property type="protein sequence ID" value="EEH52114.1"/>
    <property type="molecule type" value="Genomic_DNA"/>
</dbReference>
<accession>C1N7J0</accession>
<name>C1N7J0_MICPC</name>
<sequence length="280" mass="30828">MNLRSKLRRAEPSAPDLGDDSGRGAAARVAEATRTELERLKEELAAAKAKNAEYAEMYPTFNADEHVASVVFSHVTDVRTRVALAQVNTVWRAASKVASSLPASLDFTGCPDEKMGEGKYSCWTANCAYVVGIEGVLDLPETHFHGLLEQAGADFSRTADQCNLGVIYDCAERYDKALEWYMKGARQGCMFCESNIGMIYKHGDGVEKNIDTALEWFTKSAEKGNAIAQNSAGRILYDEGQYQDAFKWFTKSAAQGYTYAQSNLAKCYEDGKGVKKGLRF</sequence>
<dbReference type="Pfam" id="PF08238">
    <property type="entry name" value="Sel1"/>
    <property type="match status" value="4"/>
</dbReference>
<dbReference type="GeneID" id="9689352"/>
<evidence type="ECO:0000313" key="4">
    <source>
        <dbReference type="Proteomes" id="UP000001876"/>
    </source>
</evidence>
<feature type="region of interest" description="Disordered" evidence="2">
    <location>
        <begin position="1"/>
        <end position="28"/>
    </location>
</feature>
<dbReference type="Gene3D" id="1.25.40.10">
    <property type="entry name" value="Tetratricopeptide repeat domain"/>
    <property type="match status" value="1"/>
</dbReference>
<dbReference type="eggNOG" id="KOG1550">
    <property type="taxonomic scope" value="Eukaryota"/>
</dbReference>
<dbReference type="PANTHER" id="PTHR11102">
    <property type="entry name" value="SEL-1-LIKE PROTEIN"/>
    <property type="match status" value="1"/>
</dbReference>
<dbReference type="AlphaFoldDB" id="C1N7J0"/>
<dbReference type="Proteomes" id="UP000001876">
    <property type="component" value="Unassembled WGS sequence"/>
</dbReference>
<dbReference type="RefSeq" id="XP_003063741.1">
    <property type="nucleotide sequence ID" value="XM_003063695.1"/>
</dbReference>
<evidence type="ECO:0000313" key="3">
    <source>
        <dbReference type="EMBL" id="EEH52114.1"/>
    </source>
</evidence>
<gene>
    <name evidence="3" type="ORF">MICPUCDRAFT_53713</name>
</gene>
<dbReference type="InterPro" id="IPR006597">
    <property type="entry name" value="Sel1-like"/>
</dbReference>
<evidence type="ECO:0000256" key="2">
    <source>
        <dbReference type="SAM" id="MobiDB-lite"/>
    </source>
</evidence>
<evidence type="ECO:0000256" key="1">
    <source>
        <dbReference type="ARBA" id="ARBA00038101"/>
    </source>
</evidence>
<organism evidence="4">
    <name type="scientific">Micromonas pusilla (strain CCMP1545)</name>
    <name type="common">Picoplanktonic green alga</name>
    <dbReference type="NCBI Taxonomy" id="564608"/>
    <lineage>
        <taxon>Eukaryota</taxon>
        <taxon>Viridiplantae</taxon>
        <taxon>Chlorophyta</taxon>
        <taxon>Mamiellophyceae</taxon>
        <taxon>Mamiellales</taxon>
        <taxon>Mamiellaceae</taxon>
        <taxon>Micromonas</taxon>
    </lineage>
</organism>
<dbReference type="KEGG" id="mpp:MICPUCDRAFT_53713"/>